<dbReference type="GO" id="GO:0015031">
    <property type="term" value="P:protein transport"/>
    <property type="evidence" value="ECO:0007669"/>
    <property type="project" value="UniProtKB-KW"/>
</dbReference>
<evidence type="ECO:0000313" key="9">
    <source>
        <dbReference type="EMBL" id="WWD17673.1"/>
    </source>
</evidence>
<keyword evidence="5 8" id="KW-1133">Transmembrane helix</keyword>
<dbReference type="InterPro" id="IPR013880">
    <property type="entry name" value="Yos1"/>
</dbReference>
<evidence type="ECO:0000256" key="4">
    <source>
        <dbReference type="ARBA" id="ARBA00022927"/>
    </source>
</evidence>
<evidence type="ECO:0000256" key="8">
    <source>
        <dbReference type="SAM" id="Phobius"/>
    </source>
</evidence>
<accession>A0AAJ8LFI2</accession>
<dbReference type="PANTHER" id="PTHR15858">
    <property type="entry name" value="IMMEDIATE EARLY RESPONSE 3-INTERACTING PROTEIN 1"/>
    <property type="match status" value="1"/>
</dbReference>
<keyword evidence="6 8" id="KW-0472">Membrane</keyword>
<dbReference type="KEGG" id="ksn:43592723"/>
<dbReference type="EMBL" id="CP144054">
    <property type="protein sequence ID" value="WWD17673.1"/>
    <property type="molecule type" value="Genomic_DNA"/>
</dbReference>
<evidence type="ECO:0008006" key="11">
    <source>
        <dbReference type="Google" id="ProtNLM"/>
    </source>
</evidence>
<dbReference type="GeneID" id="43592723"/>
<evidence type="ECO:0000313" key="10">
    <source>
        <dbReference type="Proteomes" id="UP000322225"/>
    </source>
</evidence>
<dbReference type="GO" id="GO:0005789">
    <property type="term" value="C:endoplasmic reticulum membrane"/>
    <property type="evidence" value="ECO:0007669"/>
    <property type="project" value="TreeGrafter"/>
</dbReference>
<feature type="transmembrane region" description="Helical" evidence="8">
    <location>
        <begin position="85"/>
        <end position="104"/>
    </location>
</feature>
<gene>
    <name evidence="9" type="ORF">CI109_102114</name>
</gene>
<keyword evidence="4" id="KW-0653">Protein transport</keyword>
<dbReference type="PANTHER" id="PTHR15858:SF0">
    <property type="entry name" value="IMMEDIATE EARLY RESPONSE 3-INTERACTING PROTEIN 1"/>
    <property type="match status" value="1"/>
</dbReference>
<feature type="transmembrane region" description="Helical" evidence="8">
    <location>
        <begin position="6"/>
        <end position="23"/>
    </location>
</feature>
<sequence length="106" mass="11371">MVWSYFGSLLYIGLLLTNAIAILNEERFLARIGWSTKSPSNINAGFGHSPTPGIYDNPAFGGGNPNGDGPGVKAKLINLISATRTLMRLPLIVINTVIIIYEVILG</sequence>
<comment type="similarity">
    <text evidence="7">Belongs to the YOS1 family.</text>
</comment>
<keyword evidence="2" id="KW-0813">Transport</keyword>
<dbReference type="RefSeq" id="XP_065823158.1">
    <property type="nucleotide sequence ID" value="XM_065967086.1"/>
</dbReference>
<name>A0AAJ8LFI2_9TREE</name>
<proteinExistence type="inferred from homology"/>
<dbReference type="AlphaFoldDB" id="A0AAJ8LFI2"/>
<reference evidence="9" key="1">
    <citation type="submission" date="2017-08" db="EMBL/GenBank/DDBJ databases">
        <authorList>
            <person name="Cuomo C."/>
            <person name="Billmyre B."/>
            <person name="Heitman J."/>
        </authorList>
    </citation>
    <scope>NUCLEOTIDE SEQUENCE</scope>
    <source>
        <strain evidence="9">CBS 12478</strain>
    </source>
</reference>
<evidence type="ECO:0000256" key="7">
    <source>
        <dbReference type="ARBA" id="ARBA00024203"/>
    </source>
</evidence>
<evidence type="ECO:0000256" key="6">
    <source>
        <dbReference type="ARBA" id="ARBA00023136"/>
    </source>
</evidence>
<keyword evidence="10" id="KW-1185">Reference proteome</keyword>
<dbReference type="GO" id="GO:0030134">
    <property type="term" value="C:COPII-coated ER to Golgi transport vesicle"/>
    <property type="evidence" value="ECO:0007669"/>
    <property type="project" value="TreeGrafter"/>
</dbReference>
<dbReference type="GO" id="GO:0006888">
    <property type="term" value="P:endoplasmic reticulum to Golgi vesicle-mediated transport"/>
    <property type="evidence" value="ECO:0007669"/>
    <property type="project" value="TreeGrafter"/>
</dbReference>
<evidence type="ECO:0000256" key="2">
    <source>
        <dbReference type="ARBA" id="ARBA00022448"/>
    </source>
</evidence>
<keyword evidence="3 8" id="KW-0812">Transmembrane</keyword>
<comment type="subcellular location">
    <subcellularLocation>
        <location evidence="1">Membrane</location>
    </subcellularLocation>
</comment>
<dbReference type="Pfam" id="PF08571">
    <property type="entry name" value="Yos1"/>
    <property type="match status" value="1"/>
</dbReference>
<evidence type="ECO:0000256" key="3">
    <source>
        <dbReference type="ARBA" id="ARBA00022692"/>
    </source>
</evidence>
<protein>
    <recommendedName>
        <fullName evidence="11">Protein transport protein YOS1</fullName>
    </recommendedName>
</protein>
<evidence type="ECO:0000256" key="1">
    <source>
        <dbReference type="ARBA" id="ARBA00004370"/>
    </source>
</evidence>
<evidence type="ECO:0000256" key="5">
    <source>
        <dbReference type="ARBA" id="ARBA00022989"/>
    </source>
</evidence>
<organism evidence="9 10">
    <name type="scientific">Kwoniella shandongensis</name>
    <dbReference type="NCBI Taxonomy" id="1734106"/>
    <lineage>
        <taxon>Eukaryota</taxon>
        <taxon>Fungi</taxon>
        <taxon>Dikarya</taxon>
        <taxon>Basidiomycota</taxon>
        <taxon>Agaricomycotina</taxon>
        <taxon>Tremellomycetes</taxon>
        <taxon>Tremellales</taxon>
        <taxon>Cryptococcaceae</taxon>
        <taxon>Kwoniella</taxon>
    </lineage>
</organism>
<reference evidence="9" key="2">
    <citation type="submission" date="2024-01" db="EMBL/GenBank/DDBJ databases">
        <title>Comparative genomics of Cryptococcus and Kwoniella reveals pathogenesis evolution and contrasting modes of karyotype evolution via chromosome fusion or intercentromeric recombination.</title>
        <authorList>
            <person name="Coelho M.A."/>
            <person name="David-Palma M."/>
            <person name="Shea T."/>
            <person name="Bowers K."/>
            <person name="McGinley-Smith S."/>
            <person name="Mohammad A.W."/>
            <person name="Gnirke A."/>
            <person name="Yurkov A.M."/>
            <person name="Nowrousian M."/>
            <person name="Sun S."/>
            <person name="Cuomo C.A."/>
            <person name="Heitman J."/>
        </authorList>
    </citation>
    <scope>NUCLEOTIDE SEQUENCE</scope>
    <source>
        <strain evidence="9">CBS 12478</strain>
    </source>
</reference>
<dbReference type="GO" id="GO:0000139">
    <property type="term" value="C:Golgi membrane"/>
    <property type="evidence" value="ECO:0007669"/>
    <property type="project" value="TreeGrafter"/>
</dbReference>
<dbReference type="Proteomes" id="UP000322225">
    <property type="component" value="Chromosome 4"/>
</dbReference>